<dbReference type="GO" id="GO:0009098">
    <property type="term" value="P:L-leucine biosynthetic process"/>
    <property type="evidence" value="ECO:0007669"/>
    <property type="project" value="UniProtKB-UniRule"/>
</dbReference>
<feature type="domain" description="Aconitase A/isopropylmalate dehydratase small subunit swivel" evidence="11">
    <location>
        <begin position="1"/>
        <end position="122"/>
    </location>
</feature>
<dbReference type="AlphaFoldDB" id="A0A1L3ZST0"/>
<name>A0A1L3ZST0_9SPHN</name>
<dbReference type="PANTHER" id="PTHR43345:SF5">
    <property type="entry name" value="3-ISOPROPYLMALATE DEHYDRATASE SMALL SUBUNIT"/>
    <property type="match status" value="1"/>
</dbReference>
<evidence type="ECO:0000256" key="10">
    <source>
        <dbReference type="HAMAP-Rule" id="MF_01031"/>
    </source>
</evidence>
<comment type="catalytic activity">
    <reaction evidence="1 10">
        <text>(2R,3S)-3-isopropylmalate = (2S)-2-isopropylmalate</text>
        <dbReference type="Rhea" id="RHEA:32287"/>
        <dbReference type="ChEBI" id="CHEBI:1178"/>
        <dbReference type="ChEBI" id="CHEBI:35121"/>
        <dbReference type="EC" id="4.2.1.33"/>
    </reaction>
</comment>
<comment type="subunit">
    <text evidence="5 10">Heterodimer of LeuC and LeuD.</text>
</comment>
<keyword evidence="7 10" id="KW-0028">Amino-acid biosynthesis</keyword>
<dbReference type="InterPro" id="IPR000573">
    <property type="entry name" value="AconitaseA/IPMdHydase_ssu_swvl"/>
</dbReference>
<dbReference type="Pfam" id="PF00694">
    <property type="entry name" value="Aconitase_C"/>
    <property type="match status" value="1"/>
</dbReference>
<dbReference type="UniPathway" id="UPA00048">
    <property type="reaction ID" value="UER00071"/>
</dbReference>
<evidence type="ECO:0000256" key="2">
    <source>
        <dbReference type="ARBA" id="ARBA00002695"/>
    </source>
</evidence>
<evidence type="ECO:0000256" key="1">
    <source>
        <dbReference type="ARBA" id="ARBA00000491"/>
    </source>
</evidence>
<keyword evidence="8 10" id="KW-0456">Lyase</keyword>
<gene>
    <name evidence="10" type="primary">leuD</name>
    <name evidence="12" type="ORF">BSL82_04675</name>
</gene>
<accession>A0A1L3ZST0</accession>
<dbReference type="OrthoDB" id="9777465at2"/>
<dbReference type="NCBIfam" id="TIGR00171">
    <property type="entry name" value="leuD"/>
    <property type="match status" value="1"/>
</dbReference>
<evidence type="ECO:0000256" key="4">
    <source>
        <dbReference type="ARBA" id="ARBA00009845"/>
    </source>
</evidence>
<evidence type="ECO:0000256" key="8">
    <source>
        <dbReference type="ARBA" id="ARBA00023239"/>
    </source>
</evidence>
<evidence type="ECO:0000256" key="9">
    <source>
        <dbReference type="ARBA" id="ARBA00023304"/>
    </source>
</evidence>
<dbReference type="GO" id="GO:0003861">
    <property type="term" value="F:3-isopropylmalate dehydratase activity"/>
    <property type="evidence" value="ECO:0007669"/>
    <property type="project" value="UniProtKB-UniRule"/>
</dbReference>
<dbReference type="InterPro" id="IPR033940">
    <property type="entry name" value="IPMI_Swivel"/>
</dbReference>
<comment type="similarity">
    <text evidence="4 10">Belongs to the LeuD family. LeuD type 1 subfamily.</text>
</comment>
<dbReference type="FunFam" id="3.20.19.10:FF:000003">
    <property type="entry name" value="3-isopropylmalate dehydratase small subunit"/>
    <property type="match status" value="1"/>
</dbReference>
<dbReference type="CDD" id="cd01577">
    <property type="entry name" value="IPMI_Swivel"/>
    <property type="match status" value="1"/>
</dbReference>
<dbReference type="SUPFAM" id="SSF52016">
    <property type="entry name" value="LeuD/IlvD-like"/>
    <property type="match status" value="1"/>
</dbReference>
<evidence type="ECO:0000259" key="11">
    <source>
        <dbReference type="Pfam" id="PF00694"/>
    </source>
</evidence>
<comment type="pathway">
    <text evidence="3 10">Amino-acid biosynthesis; L-leucine biosynthesis; L-leucine from 3-methyl-2-oxobutanoate: step 2/4.</text>
</comment>
<dbReference type="RefSeq" id="WP_072596251.1">
    <property type="nucleotide sequence ID" value="NZ_CP018221.1"/>
</dbReference>
<dbReference type="Proteomes" id="UP000182063">
    <property type="component" value="Chromosome"/>
</dbReference>
<protein>
    <recommendedName>
        <fullName evidence="10">3-isopropylmalate dehydratase small subunit</fullName>
        <ecNumber evidence="10">4.2.1.33</ecNumber>
    </recommendedName>
    <alternativeName>
        <fullName evidence="10">Alpha-IPM isomerase</fullName>
        <shortName evidence="10">IPMI</shortName>
    </alternativeName>
    <alternativeName>
        <fullName evidence="10">Isopropylmalate isomerase</fullName>
    </alternativeName>
</protein>
<organism evidence="12 13">
    <name type="scientific">Tardibacter chloracetimidivorans</name>
    <dbReference type="NCBI Taxonomy" id="1921510"/>
    <lineage>
        <taxon>Bacteria</taxon>
        <taxon>Pseudomonadati</taxon>
        <taxon>Pseudomonadota</taxon>
        <taxon>Alphaproteobacteria</taxon>
        <taxon>Sphingomonadales</taxon>
        <taxon>Sphingomonadaceae</taxon>
        <taxon>Tardibacter</taxon>
    </lineage>
</organism>
<dbReference type="InterPro" id="IPR004431">
    <property type="entry name" value="3-IsopropMal_deHydase_ssu"/>
</dbReference>
<evidence type="ECO:0000256" key="5">
    <source>
        <dbReference type="ARBA" id="ARBA00011271"/>
    </source>
</evidence>
<comment type="function">
    <text evidence="2 10">Catalyzes the isomerization between 2-isopropylmalate and 3-isopropylmalate, via the formation of 2-isopropylmaleate.</text>
</comment>
<evidence type="ECO:0000256" key="6">
    <source>
        <dbReference type="ARBA" id="ARBA00022430"/>
    </source>
</evidence>
<dbReference type="KEGG" id="sphj:BSL82_04675"/>
<evidence type="ECO:0000256" key="3">
    <source>
        <dbReference type="ARBA" id="ARBA00004729"/>
    </source>
</evidence>
<proteinExistence type="inferred from homology"/>
<dbReference type="GO" id="GO:0009316">
    <property type="term" value="C:3-isopropylmalate dehydratase complex"/>
    <property type="evidence" value="ECO:0007669"/>
    <property type="project" value="InterPro"/>
</dbReference>
<dbReference type="STRING" id="1921510.BSL82_04675"/>
<dbReference type="Gene3D" id="3.20.19.10">
    <property type="entry name" value="Aconitase, domain 4"/>
    <property type="match status" value="1"/>
</dbReference>
<keyword evidence="6 10" id="KW-0432">Leucine biosynthesis</keyword>
<dbReference type="HAMAP" id="MF_01031">
    <property type="entry name" value="LeuD_type1"/>
    <property type="match status" value="1"/>
</dbReference>
<dbReference type="EMBL" id="CP018221">
    <property type="protein sequence ID" value="API58693.1"/>
    <property type="molecule type" value="Genomic_DNA"/>
</dbReference>
<reference evidence="13" key="1">
    <citation type="submission" date="2016-11" db="EMBL/GenBank/DDBJ databases">
        <title>Complete Genome Sequence of alachlor-degrading Sphingomonas sp. strain JJ-A5.</title>
        <authorList>
            <person name="Lee H."/>
            <person name="Ka J.-O."/>
        </authorList>
    </citation>
    <scope>NUCLEOTIDE SEQUENCE [LARGE SCALE GENOMIC DNA]</scope>
    <source>
        <strain evidence="13">JJ-A5</strain>
    </source>
</reference>
<dbReference type="InterPro" id="IPR050075">
    <property type="entry name" value="LeuD"/>
</dbReference>
<evidence type="ECO:0000313" key="12">
    <source>
        <dbReference type="EMBL" id="API58693.1"/>
    </source>
</evidence>
<evidence type="ECO:0000313" key="13">
    <source>
        <dbReference type="Proteomes" id="UP000182063"/>
    </source>
</evidence>
<evidence type="ECO:0000256" key="7">
    <source>
        <dbReference type="ARBA" id="ARBA00022605"/>
    </source>
</evidence>
<keyword evidence="13" id="KW-1185">Reference proteome</keyword>
<dbReference type="PANTHER" id="PTHR43345">
    <property type="entry name" value="3-ISOPROPYLMALATE DEHYDRATASE SMALL SUBUNIT 2-RELATED-RELATED"/>
    <property type="match status" value="1"/>
</dbReference>
<dbReference type="EC" id="4.2.1.33" evidence="10"/>
<dbReference type="NCBIfam" id="NF002458">
    <property type="entry name" value="PRK01641.1"/>
    <property type="match status" value="1"/>
</dbReference>
<keyword evidence="9 10" id="KW-0100">Branched-chain amino acid biosynthesis</keyword>
<sequence length="223" mass="24318">MEPFCRLDGIAASLPAANIDTDKILAAAYLKTTLRSGLGKALFSANRYTEDGQENADFVLNQMPWRQTKVLVTGPNFGCGSSREHAPWALLDFGIRCIVAPSFADIFFNNCFKNGILAVTLADDIVAILAADARSPSTAHMVVDLESQTLRRSNGEVILFEVDPARKRSLLLGWDDIEEAIAHLDVIEAWESAQDNRWPSVPVGAGFNALLDSPKREGQRGVS</sequence>
<dbReference type="InterPro" id="IPR015928">
    <property type="entry name" value="Aconitase/3IPM_dehydase_swvl"/>
</dbReference>